<reference evidence="2" key="1">
    <citation type="journal article" date="2020" name="Stud. Mycol.">
        <title>101 Dothideomycetes genomes: a test case for predicting lifestyles and emergence of pathogens.</title>
        <authorList>
            <person name="Haridas S."/>
            <person name="Albert R."/>
            <person name="Binder M."/>
            <person name="Bloem J."/>
            <person name="Labutti K."/>
            <person name="Salamov A."/>
            <person name="Andreopoulos B."/>
            <person name="Baker S."/>
            <person name="Barry K."/>
            <person name="Bills G."/>
            <person name="Bluhm B."/>
            <person name="Cannon C."/>
            <person name="Castanera R."/>
            <person name="Culley D."/>
            <person name="Daum C."/>
            <person name="Ezra D."/>
            <person name="Gonzalez J."/>
            <person name="Henrissat B."/>
            <person name="Kuo A."/>
            <person name="Liang C."/>
            <person name="Lipzen A."/>
            <person name="Lutzoni F."/>
            <person name="Magnuson J."/>
            <person name="Mondo S."/>
            <person name="Nolan M."/>
            <person name="Ohm R."/>
            <person name="Pangilinan J."/>
            <person name="Park H.-J."/>
            <person name="Ramirez L."/>
            <person name="Alfaro M."/>
            <person name="Sun H."/>
            <person name="Tritt A."/>
            <person name="Yoshinaga Y."/>
            <person name="Zwiers L.-H."/>
            <person name="Turgeon B."/>
            <person name="Goodwin S."/>
            <person name="Spatafora J."/>
            <person name="Crous P."/>
            <person name="Grigoriev I."/>
        </authorList>
    </citation>
    <scope>NUCLEOTIDE SEQUENCE</scope>
    <source>
        <strain evidence="2">CBS 109.77</strain>
    </source>
</reference>
<dbReference type="Proteomes" id="UP000799757">
    <property type="component" value="Unassembled WGS sequence"/>
</dbReference>
<feature type="compositionally biased region" description="Polar residues" evidence="1">
    <location>
        <begin position="350"/>
        <end position="359"/>
    </location>
</feature>
<feature type="region of interest" description="Disordered" evidence="1">
    <location>
        <begin position="58"/>
        <end position="89"/>
    </location>
</feature>
<keyword evidence="3" id="KW-1185">Reference proteome</keyword>
<sequence length="416" mass="46971">MDDFDHRSAIGNTPVVSSMPNIQLREAYDCLTDEELNQMHFSTTLPSQKKRHPNEYRLFGPVSWTGQPQEQNSPPTFLESSKWMKGDNSTSSFQRLKEQERKDMYFHTPTYFSHAERLAHVCAHMLSGLGLEVPNSISRIHIFAAGSPAYNEACRQLCWILRNVLKELAAFSRISNRTESSWALLTRLHWPMADLAQMYQEFGATQDLRELIYEINLLLQNDKVRPPCPANALPSYRPQFGSVTNWATVGRGNFYNSQGAKFGSHGDSFGVSTARFLPSTVTTEVCDLKICTTSPPILAETPKISMPGSFPDIKAEVSSSEKKPTMLGRYEIVKDEGDEEQCSKKVKSAPASNVFSNNDETLKGNDKTKPFTKHMNAAYHKQQQATPFSNDFFKNTTSTPATTDNNPFFKWQKKHS</sequence>
<proteinExistence type="predicted"/>
<dbReference type="AlphaFoldDB" id="A0A6A6XHF5"/>
<evidence type="ECO:0000313" key="3">
    <source>
        <dbReference type="Proteomes" id="UP000799757"/>
    </source>
</evidence>
<feature type="compositionally biased region" description="Basic and acidic residues" evidence="1">
    <location>
        <begin position="360"/>
        <end position="369"/>
    </location>
</feature>
<accession>A0A6A6XHF5</accession>
<feature type="compositionally biased region" description="Polar residues" evidence="1">
    <location>
        <begin position="384"/>
        <end position="406"/>
    </location>
</feature>
<dbReference type="EMBL" id="MU001870">
    <property type="protein sequence ID" value="KAF2795067.1"/>
    <property type="molecule type" value="Genomic_DNA"/>
</dbReference>
<feature type="region of interest" description="Disordered" evidence="1">
    <location>
        <begin position="384"/>
        <end position="416"/>
    </location>
</feature>
<gene>
    <name evidence="2" type="ORF">K505DRAFT_360507</name>
</gene>
<name>A0A6A6XHF5_9PLEO</name>
<evidence type="ECO:0000256" key="1">
    <source>
        <dbReference type="SAM" id="MobiDB-lite"/>
    </source>
</evidence>
<organism evidence="2 3">
    <name type="scientific">Melanomma pulvis-pyrius CBS 109.77</name>
    <dbReference type="NCBI Taxonomy" id="1314802"/>
    <lineage>
        <taxon>Eukaryota</taxon>
        <taxon>Fungi</taxon>
        <taxon>Dikarya</taxon>
        <taxon>Ascomycota</taxon>
        <taxon>Pezizomycotina</taxon>
        <taxon>Dothideomycetes</taxon>
        <taxon>Pleosporomycetidae</taxon>
        <taxon>Pleosporales</taxon>
        <taxon>Melanommataceae</taxon>
        <taxon>Melanomma</taxon>
    </lineage>
</organism>
<feature type="compositionally biased region" description="Polar residues" evidence="1">
    <location>
        <begin position="64"/>
        <end position="79"/>
    </location>
</feature>
<evidence type="ECO:0000313" key="2">
    <source>
        <dbReference type="EMBL" id="KAF2795067.1"/>
    </source>
</evidence>
<feature type="region of interest" description="Disordered" evidence="1">
    <location>
        <begin position="349"/>
        <end position="369"/>
    </location>
</feature>
<protein>
    <submittedName>
        <fullName evidence="2">Uncharacterized protein</fullName>
    </submittedName>
</protein>